<dbReference type="GO" id="GO:0005737">
    <property type="term" value="C:cytoplasm"/>
    <property type="evidence" value="ECO:0007669"/>
    <property type="project" value="UniProtKB-SubCell"/>
</dbReference>
<keyword evidence="7" id="KW-0597">Phosphoprotein</keyword>
<evidence type="ECO:0000259" key="11">
    <source>
        <dbReference type="Pfam" id="PF02866"/>
    </source>
</evidence>
<dbReference type="SUPFAM" id="SSF56327">
    <property type="entry name" value="LDH C-terminal domain-like"/>
    <property type="match status" value="1"/>
</dbReference>
<reference evidence="12 13" key="1">
    <citation type="submission" date="2019-02" db="EMBL/GenBank/DDBJ databases">
        <title>Arcanobacterium bovis sp. nov., isolated from the milk of a cow with mastitis.</title>
        <authorList>
            <person name="Sammra O."/>
            <person name="Foster G."/>
            <person name="Hassan A."/>
            <person name="Alssahen M."/>
            <person name="Laemmler C."/>
            <person name="Borowiak M."/>
            <person name="Malorny B."/>
            <person name="Abdulmawjood A."/>
        </authorList>
    </citation>
    <scope>NUCLEOTIDE SEQUENCE [LARGE SCALE GENOMIC DNA]</scope>
    <source>
        <strain evidence="12 13">C605018/01/1</strain>
    </source>
</reference>
<dbReference type="PRINTS" id="PR00086">
    <property type="entry name" value="LLDHDRGNASE"/>
</dbReference>
<evidence type="ECO:0000313" key="12">
    <source>
        <dbReference type="EMBL" id="TBW22225.1"/>
    </source>
</evidence>
<evidence type="ECO:0000256" key="5">
    <source>
        <dbReference type="ARBA" id="ARBA00023027"/>
    </source>
</evidence>
<feature type="modified residue" description="Phosphotyrosine" evidence="7">
    <location>
        <position position="227"/>
    </location>
</feature>
<comment type="pathway">
    <text evidence="1 7">Fermentation; pyruvate fermentation to lactate; (S)-lactate from pyruvate: step 1/1.</text>
</comment>
<dbReference type="PIRSF" id="PIRSF000102">
    <property type="entry name" value="Lac_mal_DH"/>
    <property type="match status" value="1"/>
</dbReference>
<dbReference type="Gene3D" id="3.40.50.720">
    <property type="entry name" value="NAD(P)-binding Rossmann-like Domain"/>
    <property type="match status" value="1"/>
</dbReference>
<dbReference type="InterPro" id="IPR022383">
    <property type="entry name" value="Lactate/malate_DH_C"/>
</dbReference>
<dbReference type="PROSITE" id="PS00064">
    <property type="entry name" value="L_LDH"/>
    <property type="match status" value="1"/>
</dbReference>
<name>A0A4Q9V2F4_9ACTO</name>
<sequence>MATKKAKTKHSKIILIGDGAVGSSYAYALTLLGVGRELGIIDMNVEKAKGDAMDLADALSFTSPKKIYAATYEDCADAGLVVIAAGAAQKPGETRLDLVDKNLRIFHDMISQVMASGFDGIFLVATNPVDVLTYATWRFSGLPSSRVLGSGTALDSARLRQELAELLDVDARNVHAYIMGEHGDSEFPVWSHANVGGMALSEWIMRNPETSSAALKEAFQNVQQAAYRIIEAKGATYYGIGAALARITRAILSDENSILAVSGYMNGEYGFDDLYIGTPAIVGAEGIKQVVGIPLEMTEHEAMRASAKLLKDTIEESFAKLEEDLGVKIPEGKVE</sequence>
<gene>
    <name evidence="7" type="primary">ldh</name>
    <name evidence="12" type="ORF">EZJ44_05235</name>
</gene>
<dbReference type="InterPro" id="IPR018177">
    <property type="entry name" value="L-lactate_DH_AS"/>
</dbReference>
<dbReference type="PANTHER" id="PTHR43128:SF16">
    <property type="entry name" value="L-LACTATE DEHYDROGENASE"/>
    <property type="match status" value="1"/>
</dbReference>
<dbReference type="GO" id="GO:0006089">
    <property type="term" value="P:lactate metabolic process"/>
    <property type="evidence" value="ECO:0007669"/>
    <property type="project" value="TreeGrafter"/>
</dbReference>
<dbReference type="EC" id="1.1.1.27" evidence="3 7"/>
<dbReference type="NCBIfam" id="NF000824">
    <property type="entry name" value="PRK00066.1"/>
    <property type="match status" value="1"/>
</dbReference>
<dbReference type="FunFam" id="3.40.50.720:FF:000018">
    <property type="entry name" value="Malate dehydrogenase"/>
    <property type="match status" value="1"/>
</dbReference>
<dbReference type="RefSeq" id="WP_131280964.1">
    <property type="nucleotide sequence ID" value="NZ_JBHSLR010000009.1"/>
</dbReference>
<evidence type="ECO:0000256" key="3">
    <source>
        <dbReference type="ARBA" id="ARBA00012967"/>
    </source>
</evidence>
<dbReference type="NCBIfam" id="TIGR01771">
    <property type="entry name" value="L-LDH-NAD"/>
    <property type="match status" value="1"/>
</dbReference>
<protein>
    <recommendedName>
        <fullName evidence="3 7">L-lactate dehydrogenase</fullName>
        <shortName evidence="7">L-LDH</shortName>
        <ecNumber evidence="3 7">1.1.1.27</ecNumber>
    </recommendedName>
</protein>
<dbReference type="SUPFAM" id="SSF51735">
    <property type="entry name" value="NAD(P)-binding Rossmann-fold domains"/>
    <property type="match status" value="1"/>
</dbReference>
<evidence type="ECO:0000256" key="2">
    <source>
        <dbReference type="ARBA" id="ARBA00006054"/>
    </source>
</evidence>
<evidence type="ECO:0000313" key="13">
    <source>
        <dbReference type="Proteomes" id="UP000293036"/>
    </source>
</evidence>
<dbReference type="InterPro" id="IPR011304">
    <property type="entry name" value="L-lactate_DH"/>
</dbReference>
<dbReference type="Proteomes" id="UP000293036">
    <property type="component" value="Unassembled WGS sequence"/>
</dbReference>
<dbReference type="PANTHER" id="PTHR43128">
    <property type="entry name" value="L-2-HYDROXYCARBOXYLATE DEHYDROGENASE (NAD(P)(+))"/>
    <property type="match status" value="1"/>
</dbReference>
<dbReference type="Pfam" id="PF02866">
    <property type="entry name" value="Ldh_1_C"/>
    <property type="match status" value="1"/>
</dbReference>
<feature type="binding site" evidence="9">
    <location>
        <begin position="17"/>
        <end position="22"/>
    </location>
    <ligand>
        <name>NAD(+)</name>
        <dbReference type="ChEBI" id="CHEBI:57540"/>
    </ligand>
</feature>
<comment type="activity regulation">
    <text evidence="7">Allosterically activated by fructose 1,6-bisphosphate (FBP).</text>
</comment>
<keyword evidence="13" id="KW-1185">Reference proteome</keyword>
<evidence type="ECO:0000259" key="10">
    <source>
        <dbReference type="Pfam" id="PF00056"/>
    </source>
</evidence>
<feature type="domain" description="Lactate/malate dehydrogenase C-terminal" evidence="11">
    <location>
        <begin position="152"/>
        <end position="320"/>
    </location>
</feature>
<organism evidence="12 13">
    <name type="scientific">Arcanobacterium bovis</name>
    <dbReference type="NCBI Taxonomy" id="2529275"/>
    <lineage>
        <taxon>Bacteria</taxon>
        <taxon>Bacillati</taxon>
        <taxon>Actinomycetota</taxon>
        <taxon>Actinomycetes</taxon>
        <taxon>Actinomycetales</taxon>
        <taxon>Actinomycetaceae</taxon>
        <taxon>Arcanobacterium</taxon>
    </lineage>
</organism>
<dbReference type="GO" id="GO:0004459">
    <property type="term" value="F:L-lactate dehydrogenase (NAD+) activity"/>
    <property type="evidence" value="ECO:0007669"/>
    <property type="project" value="UniProtKB-UniRule"/>
</dbReference>
<comment type="caution">
    <text evidence="7">Lacks conserved residue(s) required for the propagation of feature annotation.</text>
</comment>
<feature type="binding site" evidence="7">
    <location>
        <begin position="155"/>
        <end position="158"/>
    </location>
    <ligand>
        <name>substrate</name>
    </ligand>
</feature>
<comment type="catalytic activity">
    <reaction evidence="6 7">
        <text>(S)-lactate + NAD(+) = pyruvate + NADH + H(+)</text>
        <dbReference type="Rhea" id="RHEA:23444"/>
        <dbReference type="ChEBI" id="CHEBI:15361"/>
        <dbReference type="ChEBI" id="CHEBI:15378"/>
        <dbReference type="ChEBI" id="CHEBI:16651"/>
        <dbReference type="ChEBI" id="CHEBI:57540"/>
        <dbReference type="ChEBI" id="CHEBI:57945"/>
        <dbReference type="EC" id="1.1.1.27"/>
    </reaction>
</comment>
<dbReference type="GO" id="GO:0006096">
    <property type="term" value="P:glycolytic process"/>
    <property type="evidence" value="ECO:0007669"/>
    <property type="project" value="UniProtKB-UniRule"/>
</dbReference>
<dbReference type="OrthoDB" id="9802969at2"/>
<keyword evidence="5 7" id="KW-0520">NAD</keyword>
<keyword evidence="7" id="KW-0021">Allosteric enzyme</keyword>
<evidence type="ECO:0000256" key="6">
    <source>
        <dbReference type="ARBA" id="ARBA00049258"/>
    </source>
</evidence>
<evidence type="ECO:0000256" key="1">
    <source>
        <dbReference type="ARBA" id="ARBA00004843"/>
    </source>
</evidence>
<feature type="binding site" evidence="7">
    <location>
        <position position="160"/>
    </location>
    <ligand>
        <name>beta-D-fructose 1,6-bisphosphate</name>
        <dbReference type="ChEBI" id="CHEBI:32966"/>
        <note>allosteric activator</note>
    </ligand>
</feature>
<feature type="binding site" evidence="7">
    <location>
        <position position="95"/>
    </location>
    <ligand>
        <name>substrate</name>
    </ligand>
</feature>
<dbReference type="CDD" id="cd05291">
    <property type="entry name" value="HicDH_like"/>
    <property type="match status" value="1"/>
</dbReference>
<dbReference type="InterPro" id="IPR036291">
    <property type="entry name" value="NAD(P)-bd_dom_sf"/>
</dbReference>
<feature type="binding site" evidence="7">
    <location>
        <position position="21"/>
    </location>
    <ligand>
        <name>NAD(+)</name>
        <dbReference type="ChEBI" id="CHEBI:57540"/>
    </ligand>
</feature>
<comment type="subunit">
    <text evidence="7">Homotetramer.</text>
</comment>
<accession>A0A4Q9V2F4</accession>
<feature type="binding site" evidence="7">
    <location>
        <begin position="86"/>
        <end position="87"/>
    </location>
    <ligand>
        <name>NAD(+)</name>
        <dbReference type="ChEBI" id="CHEBI:57540"/>
    </ligand>
</feature>
<comment type="subcellular location">
    <subcellularLocation>
        <location evidence="7">Cytoplasm</location>
    </subcellularLocation>
</comment>
<keyword evidence="7" id="KW-0963">Cytoplasm</keyword>
<feature type="active site" description="Proton acceptor" evidence="7 8">
    <location>
        <position position="182"/>
    </location>
</feature>
<dbReference type="InterPro" id="IPR001236">
    <property type="entry name" value="Lactate/malate_DH_N"/>
</dbReference>
<evidence type="ECO:0000256" key="7">
    <source>
        <dbReference type="HAMAP-Rule" id="MF_00488"/>
    </source>
</evidence>
<dbReference type="Pfam" id="PF00056">
    <property type="entry name" value="Ldh_1_N"/>
    <property type="match status" value="1"/>
</dbReference>
<feature type="binding site" evidence="7">
    <location>
        <position position="236"/>
    </location>
    <ligand>
        <name>substrate</name>
    </ligand>
</feature>
<comment type="caution">
    <text evidence="12">The sequence shown here is derived from an EMBL/GenBank/DDBJ whole genome shotgun (WGS) entry which is preliminary data.</text>
</comment>
<evidence type="ECO:0000256" key="8">
    <source>
        <dbReference type="PIRSR" id="PIRSR000102-1"/>
    </source>
</evidence>
<feature type="binding site" evidence="7">
    <location>
        <begin position="127"/>
        <end position="130"/>
    </location>
    <ligand>
        <name>substrate</name>
    </ligand>
</feature>
<feature type="binding site" evidence="7">
    <location>
        <position position="89"/>
    </location>
    <ligand>
        <name>substrate</name>
    </ligand>
</feature>
<dbReference type="InterPro" id="IPR001557">
    <property type="entry name" value="L-lactate/malate_DH"/>
</dbReference>
<feature type="binding site" evidence="7">
    <location>
        <begin position="125"/>
        <end position="127"/>
    </location>
    <ligand>
        <name>NAD(+)</name>
        <dbReference type="ChEBI" id="CHEBI:57540"/>
    </ligand>
</feature>
<feature type="binding site" evidence="7">
    <location>
        <position position="150"/>
    </location>
    <ligand>
        <name>NAD(+)</name>
        <dbReference type="ChEBI" id="CHEBI:57540"/>
    </ligand>
</feature>
<dbReference type="InterPro" id="IPR015955">
    <property type="entry name" value="Lactate_DH/Glyco_Ohase_4_C"/>
</dbReference>
<feature type="binding site" evidence="7">
    <location>
        <position position="175"/>
    </location>
    <ligand>
        <name>beta-D-fructose 1,6-bisphosphate</name>
        <dbReference type="ChEBI" id="CHEBI:32966"/>
        <note>allosteric activator</note>
    </ligand>
</feature>
<dbReference type="Gene3D" id="3.90.110.10">
    <property type="entry name" value="Lactate dehydrogenase/glycoside hydrolase, family 4, C-terminal"/>
    <property type="match status" value="1"/>
</dbReference>
<comment type="function">
    <text evidence="7">Catalyzes the conversion of lactate to pyruvate.</text>
</comment>
<feature type="domain" description="Lactate/malate dehydrogenase N-terminal" evidence="10">
    <location>
        <begin position="12"/>
        <end position="149"/>
    </location>
</feature>
<comment type="similarity">
    <text evidence="2 7">Belongs to the LDH/MDH superfamily. LDH family.</text>
</comment>
<dbReference type="UniPathway" id="UPA00554">
    <property type="reaction ID" value="UER00611"/>
</dbReference>
<feature type="binding site" evidence="7">
    <location>
        <position position="47"/>
    </location>
    <ligand>
        <name>NAD(+)</name>
        <dbReference type="ChEBI" id="CHEBI:57540"/>
    </ligand>
</feature>
<feature type="binding site" evidence="7 9">
    <location>
        <position position="42"/>
    </location>
    <ligand>
        <name>NAD(+)</name>
        <dbReference type="ChEBI" id="CHEBI:57540"/>
    </ligand>
</feature>
<feature type="binding site" evidence="9">
    <location>
        <position position="102"/>
    </location>
    <ligand>
        <name>NAD(+)</name>
        <dbReference type="ChEBI" id="CHEBI:57540"/>
    </ligand>
</feature>
<proteinExistence type="inferred from homology"/>
<dbReference type="HAMAP" id="MF_00488">
    <property type="entry name" value="Lactate_dehydrog"/>
    <property type="match status" value="1"/>
</dbReference>
<keyword evidence="4 7" id="KW-0560">Oxidoreductase</keyword>
<evidence type="ECO:0000256" key="4">
    <source>
        <dbReference type="ARBA" id="ARBA00023002"/>
    </source>
</evidence>
<evidence type="ECO:0000256" key="9">
    <source>
        <dbReference type="PIRSR" id="PIRSR000102-3"/>
    </source>
</evidence>
<dbReference type="EMBL" id="SJDT01000003">
    <property type="protein sequence ID" value="TBW22225.1"/>
    <property type="molecule type" value="Genomic_DNA"/>
</dbReference>
<feature type="binding site" evidence="7">
    <location>
        <position position="72"/>
    </location>
    <ligand>
        <name>NAD(+)</name>
        <dbReference type="ChEBI" id="CHEBI:57540"/>
    </ligand>
</feature>
<dbReference type="AlphaFoldDB" id="A0A4Q9V2F4"/>